<comment type="caution">
    <text evidence="1">The sequence shown here is derived from an EMBL/GenBank/DDBJ whole genome shotgun (WGS) entry which is preliminary data.</text>
</comment>
<organism evidence="1 2">
    <name type="scientific">Paenimyroides tangerinum</name>
    <dbReference type="NCBI Taxonomy" id="2488728"/>
    <lineage>
        <taxon>Bacteria</taxon>
        <taxon>Pseudomonadati</taxon>
        <taxon>Bacteroidota</taxon>
        <taxon>Flavobacteriia</taxon>
        <taxon>Flavobacteriales</taxon>
        <taxon>Flavobacteriaceae</taxon>
        <taxon>Paenimyroides</taxon>
    </lineage>
</organism>
<keyword evidence="2" id="KW-1185">Reference proteome</keyword>
<dbReference type="OrthoDB" id="1359313at2"/>
<dbReference type="AlphaFoldDB" id="A0A3P3W8T0"/>
<dbReference type="EMBL" id="RQVQ01000010">
    <property type="protein sequence ID" value="RRJ91555.1"/>
    <property type="molecule type" value="Genomic_DNA"/>
</dbReference>
<evidence type="ECO:0000313" key="2">
    <source>
        <dbReference type="Proteomes" id="UP000275719"/>
    </source>
</evidence>
<proteinExistence type="predicted"/>
<reference evidence="1 2" key="1">
    <citation type="submission" date="2018-11" db="EMBL/GenBank/DDBJ databases">
        <title>Flavobacterium sp. nov., YIM 102701-2 draft genome.</title>
        <authorList>
            <person name="Li G."/>
            <person name="Jiang Y."/>
        </authorList>
    </citation>
    <scope>NUCLEOTIDE SEQUENCE [LARGE SCALE GENOMIC DNA]</scope>
    <source>
        <strain evidence="1 2">YIM 102701-2</strain>
    </source>
</reference>
<gene>
    <name evidence="1" type="ORF">EG240_06000</name>
</gene>
<dbReference type="RefSeq" id="WP_125018483.1">
    <property type="nucleotide sequence ID" value="NZ_RQVQ01000010.1"/>
</dbReference>
<evidence type="ECO:0000313" key="1">
    <source>
        <dbReference type="EMBL" id="RRJ91555.1"/>
    </source>
</evidence>
<accession>A0A3P3W8T0</accession>
<dbReference type="Proteomes" id="UP000275719">
    <property type="component" value="Unassembled WGS sequence"/>
</dbReference>
<sequence length="229" mass="26456">MNLNEETQNAINKVIAEKVPEIIEKNAEKAIKDIIEDMFRWDSDIKKQIKTKISECLNINLMKFDLIDYNALIAETINKNLVEQVNLEPIQKMISETIGFIDKTEITLQEIADLVIEGAKEGSSDGEGKITFIVEESDYSWLNIYADFEADKKPKNCAIRFVIYRDKEGNFRNMGCFSIEDIWNNNKNITPFKAANLSGVEQKIFRIYSAQVKITELNDSIDTYWTKYE</sequence>
<name>A0A3P3W8T0_9FLAO</name>
<protein>
    <submittedName>
        <fullName evidence="1">Uncharacterized protein</fullName>
    </submittedName>
</protein>